<name>A0A8H7R186_9FUNG</name>
<dbReference type="InterPro" id="IPR029058">
    <property type="entry name" value="AB_hydrolase_fold"/>
</dbReference>
<accession>A0A8H7R186</accession>
<dbReference type="InterPro" id="IPR013094">
    <property type="entry name" value="AB_hydrolase_3"/>
</dbReference>
<dbReference type="Proteomes" id="UP000603453">
    <property type="component" value="Unassembled WGS sequence"/>
</dbReference>
<keyword evidence="4" id="KW-1185">Reference proteome</keyword>
<dbReference type="Pfam" id="PF07859">
    <property type="entry name" value="Abhydrolase_3"/>
    <property type="match status" value="1"/>
</dbReference>
<feature type="domain" description="Alpha/beta hydrolase fold-3" evidence="2">
    <location>
        <begin position="85"/>
        <end position="298"/>
    </location>
</feature>
<dbReference type="InterPro" id="IPR050300">
    <property type="entry name" value="GDXG_lipolytic_enzyme"/>
</dbReference>
<evidence type="ECO:0000256" key="1">
    <source>
        <dbReference type="ARBA" id="ARBA00022801"/>
    </source>
</evidence>
<dbReference type="SUPFAM" id="SSF53474">
    <property type="entry name" value="alpha/beta-Hydrolases"/>
    <property type="match status" value="1"/>
</dbReference>
<dbReference type="OrthoDB" id="408631at2759"/>
<comment type="caution">
    <text evidence="3">The sequence shown here is derived from an EMBL/GenBank/DDBJ whole genome shotgun (WGS) entry which is preliminary data.</text>
</comment>
<organism evidence="3 4">
    <name type="scientific">Mucor saturninus</name>
    <dbReference type="NCBI Taxonomy" id="64648"/>
    <lineage>
        <taxon>Eukaryota</taxon>
        <taxon>Fungi</taxon>
        <taxon>Fungi incertae sedis</taxon>
        <taxon>Mucoromycota</taxon>
        <taxon>Mucoromycotina</taxon>
        <taxon>Mucoromycetes</taxon>
        <taxon>Mucorales</taxon>
        <taxon>Mucorineae</taxon>
        <taxon>Mucoraceae</taxon>
        <taxon>Mucor</taxon>
    </lineage>
</organism>
<gene>
    <name evidence="3" type="ORF">INT47_001404</name>
</gene>
<dbReference type="EMBL" id="JAEPRD010000072">
    <property type="protein sequence ID" value="KAG2201316.1"/>
    <property type="molecule type" value="Genomic_DNA"/>
</dbReference>
<evidence type="ECO:0000313" key="4">
    <source>
        <dbReference type="Proteomes" id="UP000603453"/>
    </source>
</evidence>
<dbReference type="GO" id="GO:0016787">
    <property type="term" value="F:hydrolase activity"/>
    <property type="evidence" value="ECO:0007669"/>
    <property type="project" value="UniProtKB-KW"/>
</dbReference>
<dbReference type="Gene3D" id="3.40.50.1820">
    <property type="entry name" value="alpha/beta hydrolase"/>
    <property type="match status" value="1"/>
</dbReference>
<dbReference type="PANTHER" id="PTHR48081">
    <property type="entry name" value="AB HYDROLASE SUPERFAMILY PROTEIN C4A8.06C"/>
    <property type="match status" value="1"/>
</dbReference>
<sequence length="329" mass="37050">MSIFSDFKRWVTVWALTFAFSFPKASTPRRVIYFLRLFLFQGRRDWIHKDETHGYWIAEDLKKNAKREAIQDRISEANIIILWVPGGGFRFDLGQLYTSTFATWMRALDADKNIKSMVFVADYKHGPDNLFPAAIKDVGDTYHWLTETLNIDPKKIIIGGDDAGVAIALDTLLNKIDPSKKPAGMICASPYTGLEAGGESWRTNLGLDILNENSITRMENAYMGIESEDEVIEYEGGLSPFAYLRDSVDLGSLLPSRMLVYLGGKEVLLEEGGLLANRAARSGVQVMVVQEPSGIHLWSMFPDIFIKQDDVKQYAVDRFVDFVAGTIKK</sequence>
<protein>
    <recommendedName>
        <fullName evidence="2">Alpha/beta hydrolase fold-3 domain-containing protein</fullName>
    </recommendedName>
</protein>
<proteinExistence type="predicted"/>
<dbReference type="PANTHER" id="PTHR48081:SF8">
    <property type="entry name" value="ALPHA_BETA HYDROLASE FOLD-3 DOMAIN-CONTAINING PROTEIN-RELATED"/>
    <property type="match status" value="1"/>
</dbReference>
<evidence type="ECO:0000313" key="3">
    <source>
        <dbReference type="EMBL" id="KAG2201316.1"/>
    </source>
</evidence>
<keyword evidence="1" id="KW-0378">Hydrolase</keyword>
<dbReference type="AlphaFoldDB" id="A0A8H7R186"/>
<reference evidence="3" key="1">
    <citation type="submission" date="2020-12" db="EMBL/GenBank/DDBJ databases">
        <title>Metabolic potential, ecology and presence of endohyphal bacteria is reflected in genomic diversity of Mucoromycotina.</title>
        <authorList>
            <person name="Muszewska A."/>
            <person name="Okrasinska A."/>
            <person name="Steczkiewicz K."/>
            <person name="Drgas O."/>
            <person name="Orlowska M."/>
            <person name="Perlinska-Lenart U."/>
            <person name="Aleksandrzak-Piekarczyk T."/>
            <person name="Szatraj K."/>
            <person name="Zielenkiewicz U."/>
            <person name="Pilsyk S."/>
            <person name="Malc E."/>
            <person name="Mieczkowski P."/>
            <person name="Kruszewska J.S."/>
            <person name="Biernat P."/>
            <person name="Pawlowska J."/>
        </authorList>
    </citation>
    <scope>NUCLEOTIDE SEQUENCE</scope>
    <source>
        <strain evidence="3">WA0000017839</strain>
    </source>
</reference>
<evidence type="ECO:0000259" key="2">
    <source>
        <dbReference type="Pfam" id="PF07859"/>
    </source>
</evidence>